<comment type="caution">
    <text evidence="1">The sequence shown here is derived from an EMBL/GenBank/DDBJ whole genome shotgun (WGS) entry which is preliminary data.</text>
</comment>
<dbReference type="Pfam" id="PF11901">
    <property type="entry name" value="DM9"/>
    <property type="match status" value="1"/>
</dbReference>
<feature type="non-terminal residue" evidence="1">
    <location>
        <position position="144"/>
    </location>
</feature>
<sequence>PEFVCSTRARGCNVGSFDPERGPFCSFPWAEQELQARDFQLLVNPGGFEALDWVATSFGSTPEGAVEGCPLTDTFVGRSPDGLGKAVKEQQALFVAVDGEEIWYKWYQILVVRQGPADVAITNVSYNASFAGDSQHSGEPVVLS</sequence>
<evidence type="ECO:0000313" key="2">
    <source>
        <dbReference type="Proteomes" id="UP000525319"/>
    </source>
</evidence>
<evidence type="ECO:0000313" key="1">
    <source>
        <dbReference type="EMBL" id="NXU46912.1"/>
    </source>
</evidence>
<accession>A0A7L3KZB1</accession>
<dbReference type="EMBL" id="VZTZ01102823">
    <property type="protein sequence ID" value="NXU46912.1"/>
    <property type="molecule type" value="Genomic_DNA"/>
</dbReference>
<name>A0A7L3KZB1_9PASS</name>
<feature type="non-terminal residue" evidence="1">
    <location>
        <position position="1"/>
    </location>
</feature>
<dbReference type="PANTHER" id="PTHR31649">
    <property type="entry name" value="AGAP009604-PA"/>
    <property type="match status" value="1"/>
</dbReference>
<protein>
    <submittedName>
        <fullName evidence="1">NATT4 protein</fullName>
    </submittedName>
</protein>
<dbReference type="OrthoDB" id="1925699at2759"/>
<dbReference type="InterPro" id="IPR006616">
    <property type="entry name" value="DM9_repeat"/>
</dbReference>
<gene>
    <name evidence="1" type="primary">Natt4</name>
    <name evidence="1" type="ORF">DRYBRU_R12780</name>
</gene>
<dbReference type="AlphaFoldDB" id="A0A7L3KZB1"/>
<keyword evidence="2" id="KW-1185">Reference proteome</keyword>
<dbReference type="Proteomes" id="UP000525319">
    <property type="component" value="Unassembled WGS sequence"/>
</dbReference>
<organism evidence="1 2">
    <name type="scientific">Drymodes brunneopygia</name>
    <dbReference type="NCBI Taxonomy" id="626378"/>
    <lineage>
        <taxon>Eukaryota</taxon>
        <taxon>Metazoa</taxon>
        <taxon>Chordata</taxon>
        <taxon>Craniata</taxon>
        <taxon>Vertebrata</taxon>
        <taxon>Euteleostomi</taxon>
        <taxon>Archelosauria</taxon>
        <taxon>Archosauria</taxon>
        <taxon>Dinosauria</taxon>
        <taxon>Saurischia</taxon>
        <taxon>Theropoda</taxon>
        <taxon>Coelurosauria</taxon>
        <taxon>Aves</taxon>
        <taxon>Neognathae</taxon>
        <taxon>Neoaves</taxon>
        <taxon>Telluraves</taxon>
        <taxon>Australaves</taxon>
        <taxon>Passeriformes</taxon>
        <taxon>Petroicidae</taxon>
        <taxon>Drymodes</taxon>
    </lineage>
</organism>
<reference evidence="1 2" key="1">
    <citation type="submission" date="2019-09" db="EMBL/GenBank/DDBJ databases">
        <title>Bird 10,000 Genomes (B10K) Project - Family phase.</title>
        <authorList>
            <person name="Zhang G."/>
        </authorList>
    </citation>
    <scope>NUCLEOTIDE SEQUENCE [LARGE SCALE GENOMIC DNA]</scope>
    <source>
        <strain evidence="1">B10K-DU-030-03</strain>
    </source>
</reference>
<proteinExistence type="predicted"/>
<dbReference type="PANTHER" id="PTHR31649:SF1">
    <property type="entry name" value="FARNESOIC ACID O-METHYL TRANSFERASE DOMAIN-CONTAINING PROTEIN"/>
    <property type="match status" value="1"/>
</dbReference>
<dbReference type="SMART" id="SM00696">
    <property type="entry name" value="DM9"/>
    <property type="match status" value="1"/>
</dbReference>